<protein>
    <submittedName>
        <fullName evidence="4">Myo-inositol 2-dehydrogenase</fullName>
    </submittedName>
</protein>
<evidence type="ECO:0000259" key="3">
    <source>
        <dbReference type="Pfam" id="PF22725"/>
    </source>
</evidence>
<keyword evidence="1" id="KW-0472">Membrane</keyword>
<dbReference type="InterPro" id="IPR052515">
    <property type="entry name" value="Gfo/Idh/MocA_Oxidoreductase"/>
</dbReference>
<evidence type="ECO:0000313" key="5">
    <source>
        <dbReference type="Proteomes" id="UP001193389"/>
    </source>
</evidence>
<gene>
    <name evidence="4" type="ORF">AQPE_4464</name>
</gene>
<keyword evidence="5" id="KW-1185">Reference proteome</keyword>
<dbReference type="Pfam" id="PF01408">
    <property type="entry name" value="GFO_IDH_MocA"/>
    <property type="match status" value="1"/>
</dbReference>
<evidence type="ECO:0000259" key="2">
    <source>
        <dbReference type="Pfam" id="PF01408"/>
    </source>
</evidence>
<accession>A0A5K7SFE8</accession>
<organism evidence="4 5">
    <name type="scientific">Aquipluma nitroreducens</name>
    <dbReference type="NCBI Taxonomy" id="2010828"/>
    <lineage>
        <taxon>Bacteria</taxon>
        <taxon>Pseudomonadati</taxon>
        <taxon>Bacteroidota</taxon>
        <taxon>Bacteroidia</taxon>
        <taxon>Marinilabiliales</taxon>
        <taxon>Prolixibacteraceae</taxon>
        <taxon>Aquipluma</taxon>
    </lineage>
</organism>
<dbReference type="InterPro" id="IPR055170">
    <property type="entry name" value="GFO_IDH_MocA-like_dom"/>
</dbReference>
<keyword evidence="1" id="KW-1133">Transmembrane helix</keyword>
<dbReference type="AlphaFoldDB" id="A0A5K7SFE8"/>
<feature type="transmembrane region" description="Helical" evidence="1">
    <location>
        <begin position="6"/>
        <end position="26"/>
    </location>
</feature>
<dbReference type="Gene3D" id="3.40.50.720">
    <property type="entry name" value="NAD(P)-binding Rossmann-like Domain"/>
    <property type="match status" value="1"/>
</dbReference>
<evidence type="ECO:0000256" key="1">
    <source>
        <dbReference type="SAM" id="Phobius"/>
    </source>
</evidence>
<keyword evidence="1" id="KW-0812">Transmembrane</keyword>
<evidence type="ECO:0000313" key="4">
    <source>
        <dbReference type="EMBL" id="BBE20273.1"/>
    </source>
</evidence>
<dbReference type="EMBL" id="AP018694">
    <property type="protein sequence ID" value="BBE20273.1"/>
    <property type="molecule type" value="Genomic_DNA"/>
</dbReference>
<name>A0A5K7SFE8_9BACT</name>
<dbReference type="PANTHER" id="PTHR43249">
    <property type="entry name" value="UDP-N-ACETYL-2-AMINO-2-DEOXY-D-GLUCURONATE OXIDASE"/>
    <property type="match status" value="1"/>
</dbReference>
<feature type="domain" description="Gfo/Idh/MocA-like oxidoreductase N-terminal" evidence="2">
    <location>
        <begin position="16"/>
        <end position="129"/>
    </location>
</feature>
<dbReference type="Pfam" id="PF22725">
    <property type="entry name" value="GFO_IDH_MocA_C3"/>
    <property type="match status" value="1"/>
</dbReference>
<dbReference type="InterPro" id="IPR036291">
    <property type="entry name" value="NAD(P)-bd_dom_sf"/>
</dbReference>
<feature type="domain" description="GFO/IDH/MocA-like oxidoreductase" evidence="3">
    <location>
        <begin position="141"/>
        <end position="263"/>
    </location>
</feature>
<dbReference type="KEGG" id="anf:AQPE_4464"/>
<dbReference type="Gene3D" id="3.30.360.10">
    <property type="entry name" value="Dihydrodipicolinate Reductase, domain 2"/>
    <property type="match status" value="1"/>
</dbReference>
<dbReference type="SUPFAM" id="SSF51735">
    <property type="entry name" value="NAD(P)-binding Rossmann-fold domains"/>
    <property type="match status" value="1"/>
</dbReference>
<dbReference type="PANTHER" id="PTHR43249:SF1">
    <property type="entry name" value="D-GLUCOSIDE 3-DEHYDROGENASE"/>
    <property type="match status" value="1"/>
</dbReference>
<dbReference type="GO" id="GO:0000166">
    <property type="term" value="F:nucleotide binding"/>
    <property type="evidence" value="ECO:0007669"/>
    <property type="project" value="InterPro"/>
</dbReference>
<reference evidence="4" key="1">
    <citation type="journal article" date="2020" name="Int. J. Syst. Evol. Microbiol.">
        <title>Aquipluma nitroreducens gen. nov. sp. nov., a novel facultatively anaerobic bacterium isolated from a freshwater lake.</title>
        <authorList>
            <person name="Watanabe M."/>
            <person name="Kojima H."/>
            <person name="Fukui M."/>
        </authorList>
    </citation>
    <scope>NUCLEOTIDE SEQUENCE</scope>
    <source>
        <strain evidence="4">MeG22</strain>
    </source>
</reference>
<dbReference type="Proteomes" id="UP001193389">
    <property type="component" value="Chromosome"/>
</dbReference>
<dbReference type="SUPFAM" id="SSF55347">
    <property type="entry name" value="Glyceraldehyde-3-phosphate dehydrogenase-like, C-terminal domain"/>
    <property type="match status" value="1"/>
</dbReference>
<sequence>MVWIKLLIIFIMKIWNFGIIGAGLIADFHAKAIQSLENSRLVGICSSNPNKARHIAEKYNCNIFKNPSELLRSDEIEIVTIATPSGAHMEPTIEAAKYGKHVICEKPLEISLERIDKMIEAHNKAGTKLGGIFNYRYHDSFKYMKSAVDDGRFGTITYASISVPWWRSDDYYKDSWHGTLKLDGGGALMNQAIHMIDILQHLIGPVNSLQAYIATLGHSIEVEDTATAVLKFKNNALGVIYGSTASFPGQFRRIEITGTKGTAIQEENSFKIWQFADQTEADNEIFNRFHQIEGGGGVSDPGAIPFEPHAKNIAAFIDSIETGIPFEINGHEARKAVEIVLAIYTSAREKRPFNFL</sequence>
<dbReference type="InterPro" id="IPR000683">
    <property type="entry name" value="Gfo/Idh/MocA-like_OxRdtase_N"/>
</dbReference>
<proteinExistence type="predicted"/>